<dbReference type="Pfam" id="PF07238">
    <property type="entry name" value="PilZ"/>
    <property type="match status" value="1"/>
</dbReference>
<protein>
    <submittedName>
        <fullName evidence="6">Type IV pilus assembly PilZ</fullName>
    </submittedName>
</protein>
<organism evidence="6 7">
    <name type="scientific">Solidesulfovibrio fructosivorans JJ]</name>
    <dbReference type="NCBI Taxonomy" id="596151"/>
    <lineage>
        <taxon>Bacteria</taxon>
        <taxon>Pseudomonadati</taxon>
        <taxon>Thermodesulfobacteriota</taxon>
        <taxon>Desulfovibrionia</taxon>
        <taxon>Desulfovibrionales</taxon>
        <taxon>Desulfovibrionaceae</taxon>
        <taxon>Solidesulfovibrio</taxon>
    </lineage>
</organism>
<keyword evidence="3" id="KW-0975">Bacterial flagellum</keyword>
<keyword evidence="7" id="KW-1185">Reference proteome</keyword>
<dbReference type="Gene3D" id="2.30.110.10">
    <property type="entry name" value="Electron Transport, Fmn-binding Protein, Chain A"/>
    <property type="match status" value="1"/>
</dbReference>
<dbReference type="GO" id="GO:0035438">
    <property type="term" value="F:cyclic-di-GMP binding"/>
    <property type="evidence" value="ECO:0007669"/>
    <property type="project" value="InterPro"/>
</dbReference>
<dbReference type="InterPro" id="IPR009926">
    <property type="entry name" value="T3SS_YcgR_PilZN"/>
</dbReference>
<dbReference type="Proteomes" id="UP000006250">
    <property type="component" value="Unassembled WGS sequence"/>
</dbReference>
<feature type="domain" description="PilZ" evidence="4">
    <location>
        <begin position="107"/>
        <end position="209"/>
    </location>
</feature>
<sequence length="217" mass="24052">MRFRGDFSLHCPPGTRVLLELAGLEEKLATACVGHQRGRFVVVQMPSTTETARDALYQLLYPDNTVIARYLHEGSVVGFSARLIRCIQIPFPLIFLTYPAHLESHDLRKHKRITCCLPGRIRLGDGYVEGLLMDVSISGCQFSIPRKASAPEPAIDAVVELSCELIGSAAQTTFTCAVKRVLTSARRVDLGLKFKEMPQAIRESLVDYLNTARHVLG</sequence>
<evidence type="ECO:0000256" key="2">
    <source>
        <dbReference type="ARBA" id="ARBA00022741"/>
    </source>
</evidence>
<dbReference type="Gene3D" id="2.40.10.220">
    <property type="entry name" value="predicted glycosyltransferase like domains"/>
    <property type="match status" value="1"/>
</dbReference>
<dbReference type="Pfam" id="PF12945">
    <property type="entry name" value="PilZNR"/>
    <property type="match status" value="1"/>
</dbReference>
<evidence type="ECO:0000256" key="3">
    <source>
        <dbReference type="ARBA" id="ARBA00023143"/>
    </source>
</evidence>
<dbReference type="EMBL" id="AECZ01000013">
    <property type="protein sequence ID" value="EFL51065.1"/>
    <property type="molecule type" value="Genomic_DNA"/>
</dbReference>
<dbReference type="SUPFAM" id="SSF141371">
    <property type="entry name" value="PilZ domain-like"/>
    <property type="match status" value="2"/>
</dbReference>
<proteinExistence type="predicted"/>
<dbReference type="AlphaFoldDB" id="E1JXA0"/>
<evidence type="ECO:0000259" key="5">
    <source>
        <dbReference type="Pfam" id="PF12945"/>
    </source>
</evidence>
<evidence type="ECO:0000256" key="1">
    <source>
        <dbReference type="ARBA" id="ARBA00022636"/>
    </source>
</evidence>
<dbReference type="InterPro" id="IPR012349">
    <property type="entry name" value="Split_barrel_FMN-bd"/>
</dbReference>
<evidence type="ECO:0000313" key="6">
    <source>
        <dbReference type="EMBL" id="EFL51065.1"/>
    </source>
</evidence>
<accession>E1JXA0</accession>
<name>E1JXA0_SOLFR</name>
<dbReference type="InterPro" id="IPR009875">
    <property type="entry name" value="PilZ_domain"/>
</dbReference>
<dbReference type="OrthoDB" id="5453966at2"/>
<comment type="caution">
    <text evidence="6">The sequence shown here is derived from an EMBL/GenBank/DDBJ whole genome shotgun (WGS) entry which is preliminary data.</text>
</comment>
<reference evidence="6 7" key="1">
    <citation type="submission" date="2010-08" db="EMBL/GenBank/DDBJ databases">
        <title>The draft genome of Desulfovibrio fructosovorans JJ.</title>
        <authorList>
            <consortium name="US DOE Joint Genome Institute (JGI-PGF)"/>
            <person name="Lucas S."/>
            <person name="Copeland A."/>
            <person name="Lapidus A."/>
            <person name="Cheng J.-F."/>
            <person name="Bruce D."/>
            <person name="Goodwin L."/>
            <person name="Pitluck S."/>
            <person name="Land M.L."/>
            <person name="Hauser L."/>
            <person name="Chang Y.-J."/>
            <person name="Jeffries C."/>
            <person name="Wall J.D."/>
            <person name="Stahl D.A."/>
            <person name="Arkin A.P."/>
            <person name="Dehal P."/>
            <person name="Stolyar S.M."/>
            <person name="Hazen T.C."/>
            <person name="Woyke T.J."/>
        </authorList>
    </citation>
    <scope>NUCLEOTIDE SEQUENCE [LARGE SCALE GENOMIC DNA]</scope>
    <source>
        <strain evidence="6 7">JJ</strain>
    </source>
</reference>
<feature type="domain" description="Type III secretion system flagellar brake protein YcgR PilZN" evidence="5">
    <location>
        <begin position="13"/>
        <end position="99"/>
    </location>
</feature>
<gene>
    <name evidence="6" type="ORF">DesfrDRAFT_2224</name>
</gene>
<keyword evidence="2" id="KW-0547">Nucleotide-binding</keyword>
<dbReference type="RefSeq" id="WP_005993861.1">
    <property type="nucleotide sequence ID" value="NZ_AECZ01000013.1"/>
</dbReference>
<dbReference type="STRING" id="596151.DesfrDRAFT_2224"/>
<dbReference type="eggNOG" id="COG5581">
    <property type="taxonomic scope" value="Bacteria"/>
</dbReference>
<evidence type="ECO:0000313" key="7">
    <source>
        <dbReference type="Proteomes" id="UP000006250"/>
    </source>
</evidence>
<keyword evidence="1" id="KW-0973">c-di-GMP</keyword>
<evidence type="ECO:0000259" key="4">
    <source>
        <dbReference type="Pfam" id="PF07238"/>
    </source>
</evidence>